<dbReference type="AlphaFoldDB" id="A0A6A4ICC6"/>
<keyword evidence="3" id="KW-1185">Reference proteome</keyword>
<dbReference type="InterPro" id="IPR004875">
    <property type="entry name" value="DDE_SF_endonuclease_dom"/>
</dbReference>
<dbReference type="Proteomes" id="UP000799118">
    <property type="component" value="Unassembled WGS sequence"/>
</dbReference>
<dbReference type="EMBL" id="ML769394">
    <property type="protein sequence ID" value="KAE9407650.1"/>
    <property type="molecule type" value="Genomic_DNA"/>
</dbReference>
<feature type="non-terminal residue" evidence="2">
    <location>
        <position position="139"/>
    </location>
</feature>
<evidence type="ECO:0000313" key="3">
    <source>
        <dbReference type="Proteomes" id="UP000799118"/>
    </source>
</evidence>
<proteinExistence type="predicted"/>
<sequence>MKHFELLQSLIDESGIPIRNLLNEDEVGTQRGGGRNNALQELFFWSEEDRSRYKLKSDELELVTILECVCADGTAPVKPCFVFPGKLFAKDWMTVDPEILLATTETGWTNDDVYIAWFKKCFIPQAKRHADPNFPIILM</sequence>
<accession>A0A6A4ICC6</accession>
<dbReference type="OrthoDB" id="3265672at2759"/>
<name>A0A6A4ICC6_9AGAR</name>
<dbReference type="GO" id="GO:0003676">
    <property type="term" value="F:nucleic acid binding"/>
    <property type="evidence" value="ECO:0007669"/>
    <property type="project" value="InterPro"/>
</dbReference>
<evidence type="ECO:0000313" key="2">
    <source>
        <dbReference type="EMBL" id="KAE9407650.1"/>
    </source>
</evidence>
<organism evidence="2 3">
    <name type="scientific">Gymnopus androsaceus JB14</name>
    <dbReference type="NCBI Taxonomy" id="1447944"/>
    <lineage>
        <taxon>Eukaryota</taxon>
        <taxon>Fungi</taxon>
        <taxon>Dikarya</taxon>
        <taxon>Basidiomycota</taxon>
        <taxon>Agaricomycotina</taxon>
        <taxon>Agaricomycetes</taxon>
        <taxon>Agaricomycetidae</taxon>
        <taxon>Agaricales</taxon>
        <taxon>Marasmiineae</taxon>
        <taxon>Omphalotaceae</taxon>
        <taxon>Gymnopus</taxon>
    </lineage>
</organism>
<gene>
    <name evidence="2" type="ORF">BT96DRAFT_809152</name>
</gene>
<reference evidence="2" key="1">
    <citation type="journal article" date="2019" name="Environ. Microbiol.">
        <title>Fungal ecological strategies reflected in gene transcription - a case study of two litter decomposers.</title>
        <authorList>
            <person name="Barbi F."/>
            <person name="Kohler A."/>
            <person name="Barry K."/>
            <person name="Baskaran P."/>
            <person name="Daum C."/>
            <person name="Fauchery L."/>
            <person name="Ihrmark K."/>
            <person name="Kuo A."/>
            <person name="LaButti K."/>
            <person name="Lipzen A."/>
            <person name="Morin E."/>
            <person name="Grigoriev I.V."/>
            <person name="Henrissat B."/>
            <person name="Lindahl B."/>
            <person name="Martin F."/>
        </authorList>
    </citation>
    <scope>NUCLEOTIDE SEQUENCE</scope>
    <source>
        <strain evidence="2">JB14</strain>
    </source>
</reference>
<dbReference type="Pfam" id="PF03184">
    <property type="entry name" value="DDE_1"/>
    <property type="match status" value="1"/>
</dbReference>
<evidence type="ECO:0000259" key="1">
    <source>
        <dbReference type="Pfam" id="PF03184"/>
    </source>
</evidence>
<feature type="domain" description="DDE-1" evidence="1">
    <location>
        <begin position="63"/>
        <end position="136"/>
    </location>
</feature>
<protein>
    <recommendedName>
        <fullName evidence="1">DDE-1 domain-containing protein</fullName>
    </recommendedName>
</protein>